<feature type="domain" description="Reverse transcriptase Ty1/copia-type" evidence="2">
    <location>
        <begin position="435"/>
        <end position="497"/>
    </location>
</feature>
<name>A0A438GK34_VITVI</name>
<dbReference type="PANTHER" id="PTHR47481">
    <property type="match status" value="1"/>
</dbReference>
<dbReference type="EMBL" id="QGNW01000412">
    <property type="protein sequence ID" value="RVW72542.1"/>
    <property type="molecule type" value="Genomic_DNA"/>
</dbReference>
<evidence type="ECO:0000313" key="4">
    <source>
        <dbReference type="Proteomes" id="UP000288805"/>
    </source>
</evidence>
<evidence type="ECO:0000259" key="2">
    <source>
        <dbReference type="Pfam" id="PF07727"/>
    </source>
</evidence>
<proteinExistence type="predicted"/>
<comment type="caution">
    <text evidence="3">The sequence shown here is derived from an EMBL/GenBank/DDBJ whole genome shotgun (WGS) entry which is preliminary data.</text>
</comment>
<sequence length="760" mass="85460">MCVDISIVSFRLFTFLYAQINEKLTPSSFPQWRAQFKALLIGYDLMDYITSESRCPPSDGTPPSIAKKHHWVRQDKLILSAILASTSPTITSLIATAKTSYDAWKKLSTMYVSKSRTRAMQLKEELTLIQRGNRPILEYLHVVKGLVDEIALIDHPISDDDITLYVLNGLGPEFREIAAPIRAREKSLAFEELHDLLIRHENYLHRMEAATQQLVATGNFTSRRSGFSASQQQKASHKGNGSPRSQGHYWFSSSNGPSRDPRRSNNQGQFNSNKRRYQPKCQYYDQMGHTAKACPQLNSSEMTVNCAGTSDGQENKWLIDSAASHNITRNIKNLSIHSEYDGTDEVLLGDGTIHGGDTTKRAHSFQKPSTGHLPKPTYFPLLLTFSFSRTRALISFPSSFHSCSSISSRSLLTATTELGTCSCHSCTTSSHHKDIVLSIAIMNGWPLKQMDVNNAFLHGNLTETVYMMQPPGFKDLSLPDYVCRLRKAIYDLKQAPKPGNDKKCVAHVVTKLGDQFSLKDMGSLHYFLGQEVIPTTAGVFLSQHKYVRDILENTHMAGAKDVFTPLSTTQSLHLVDVTNAVNSTEYRRVIGSLQYLSLTRPTFLIGLKTLMIEHPHQLTLHFWVAIPSHGVQKNNELLLVPPQKQNIERWPMVHQKQCGYLPFFKNWVFSLKLPPSLLCDNLGATHLSFNPVQHSRMKHIQIDLHFVRDQVQKGALKVSYVHTQDQLADLLTKPLSQECTKCLRAKIGLADGSSILPRAY</sequence>
<dbReference type="Pfam" id="PF14223">
    <property type="entry name" value="Retrotran_gag_2"/>
    <property type="match status" value="1"/>
</dbReference>
<accession>A0A438GK34</accession>
<dbReference type="InterPro" id="IPR013103">
    <property type="entry name" value="RVT_2"/>
</dbReference>
<evidence type="ECO:0000313" key="3">
    <source>
        <dbReference type="EMBL" id="RVW72542.1"/>
    </source>
</evidence>
<dbReference type="InterPro" id="IPR043502">
    <property type="entry name" value="DNA/RNA_pol_sf"/>
</dbReference>
<feature type="compositionally biased region" description="Polar residues" evidence="1">
    <location>
        <begin position="225"/>
        <end position="234"/>
    </location>
</feature>
<protein>
    <submittedName>
        <fullName evidence="3">Retrovirus-related Pol polyprotein from transposon RE2</fullName>
    </submittedName>
</protein>
<dbReference type="SUPFAM" id="SSF56672">
    <property type="entry name" value="DNA/RNA polymerases"/>
    <property type="match status" value="1"/>
</dbReference>
<feature type="domain" description="Reverse transcriptase Ty1/copia-type" evidence="2">
    <location>
        <begin position="499"/>
        <end position="566"/>
    </location>
</feature>
<evidence type="ECO:0000256" key="1">
    <source>
        <dbReference type="SAM" id="MobiDB-lite"/>
    </source>
</evidence>
<feature type="region of interest" description="Disordered" evidence="1">
    <location>
        <begin position="225"/>
        <end position="278"/>
    </location>
</feature>
<dbReference type="AlphaFoldDB" id="A0A438GK34"/>
<organism evidence="3 4">
    <name type="scientific">Vitis vinifera</name>
    <name type="common">Grape</name>
    <dbReference type="NCBI Taxonomy" id="29760"/>
    <lineage>
        <taxon>Eukaryota</taxon>
        <taxon>Viridiplantae</taxon>
        <taxon>Streptophyta</taxon>
        <taxon>Embryophyta</taxon>
        <taxon>Tracheophyta</taxon>
        <taxon>Spermatophyta</taxon>
        <taxon>Magnoliopsida</taxon>
        <taxon>eudicotyledons</taxon>
        <taxon>Gunneridae</taxon>
        <taxon>Pentapetalae</taxon>
        <taxon>rosids</taxon>
        <taxon>Vitales</taxon>
        <taxon>Vitaceae</taxon>
        <taxon>Viteae</taxon>
        <taxon>Vitis</taxon>
    </lineage>
</organism>
<reference evidence="3 4" key="1">
    <citation type="journal article" date="2018" name="PLoS Genet.">
        <title>Population sequencing reveals clonal diversity and ancestral inbreeding in the grapevine cultivar Chardonnay.</title>
        <authorList>
            <person name="Roach M.J."/>
            <person name="Johnson D.L."/>
            <person name="Bohlmann J."/>
            <person name="van Vuuren H.J."/>
            <person name="Jones S.J."/>
            <person name="Pretorius I.S."/>
            <person name="Schmidt S.A."/>
            <person name="Borneman A.R."/>
        </authorList>
    </citation>
    <scope>NUCLEOTIDE SEQUENCE [LARGE SCALE GENOMIC DNA]</scope>
    <source>
        <strain evidence="4">cv. Chardonnay</strain>
        <tissue evidence="3">Leaf</tissue>
    </source>
</reference>
<dbReference type="PANTHER" id="PTHR47481:SF9">
    <property type="entry name" value="RETROTRANSPOSON GAG DOMAIN-CONTAINING PROTEIN"/>
    <property type="match status" value="1"/>
</dbReference>
<gene>
    <name evidence="3" type="primary">RE2_474</name>
    <name evidence="3" type="ORF">CK203_061228</name>
</gene>
<dbReference type="Proteomes" id="UP000288805">
    <property type="component" value="Unassembled WGS sequence"/>
</dbReference>
<dbReference type="Pfam" id="PF07727">
    <property type="entry name" value="RVT_2"/>
    <property type="match status" value="2"/>
</dbReference>
<dbReference type="CDD" id="cd09272">
    <property type="entry name" value="RNase_HI_RT_Ty1"/>
    <property type="match status" value="1"/>
</dbReference>